<evidence type="ECO:0000256" key="5">
    <source>
        <dbReference type="ARBA" id="ARBA00023136"/>
    </source>
</evidence>
<keyword evidence="5 6" id="KW-0472">Membrane</keyword>
<gene>
    <name evidence="7" type="ORF">WMO41_09505</name>
</gene>
<dbReference type="PANTHER" id="PTHR33931:SF2">
    <property type="entry name" value="HOLIN-LIKE PROTEIN CIDA"/>
    <property type="match status" value="1"/>
</dbReference>
<comment type="caution">
    <text evidence="7">The sequence shown here is derived from an EMBL/GenBank/DDBJ whole genome shotgun (WGS) entry which is preliminary data.</text>
</comment>
<dbReference type="RefSeq" id="WP_177291902.1">
    <property type="nucleotide sequence ID" value="NZ_JBBMFJ010000018.1"/>
</dbReference>
<protein>
    <submittedName>
        <fullName evidence="7">CidA/LrgA family protein</fullName>
    </submittedName>
</protein>
<keyword evidence="8" id="KW-1185">Reference proteome</keyword>
<dbReference type="Pfam" id="PF03788">
    <property type="entry name" value="LrgA"/>
    <property type="match status" value="1"/>
</dbReference>
<reference evidence="7 8" key="1">
    <citation type="submission" date="2024-03" db="EMBL/GenBank/DDBJ databases">
        <title>Human intestinal bacterial collection.</title>
        <authorList>
            <person name="Pauvert C."/>
            <person name="Hitch T.C.A."/>
            <person name="Clavel T."/>
        </authorList>
    </citation>
    <scope>NUCLEOTIDE SEQUENCE [LARGE SCALE GENOMIC DNA]</scope>
    <source>
        <strain evidence="7 8">CLA-AP-H27</strain>
    </source>
</reference>
<dbReference type="InterPro" id="IPR005538">
    <property type="entry name" value="LrgA/CidA"/>
</dbReference>
<evidence type="ECO:0000256" key="2">
    <source>
        <dbReference type="ARBA" id="ARBA00022475"/>
    </source>
</evidence>
<sequence>MKYIKESAIIFGITMIGEFLNKLLPLPVPAGVYGLFLLLLLLCTKVMKLEDIEATGNFLLDTMPIMFIPASVGLIDSYDAMKAILIPLIVTCLVSTVVVMGVTGKVTEFMVKLLKKNKTNAGEETKA</sequence>
<dbReference type="EMBL" id="JBBMFJ010000018">
    <property type="protein sequence ID" value="MEQ2563387.1"/>
    <property type="molecule type" value="Genomic_DNA"/>
</dbReference>
<evidence type="ECO:0000256" key="3">
    <source>
        <dbReference type="ARBA" id="ARBA00022692"/>
    </source>
</evidence>
<keyword evidence="4 6" id="KW-1133">Transmembrane helix</keyword>
<name>A0ABV1HNJ0_9FIRM</name>
<evidence type="ECO:0000256" key="4">
    <source>
        <dbReference type="ARBA" id="ARBA00022989"/>
    </source>
</evidence>
<organism evidence="7 8">
    <name type="scientific">Ventrimonas faecis</name>
    <dbReference type="NCBI Taxonomy" id="3133170"/>
    <lineage>
        <taxon>Bacteria</taxon>
        <taxon>Bacillati</taxon>
        <taxon>Bacillota</taxon>
        <taxon>Clostridia</taxon>
        <taxon>Lachnospirales</taxon>
        <taxon>Lachnospiraceae</taxon>
        <taxon>Ventrimonas</taxon>
    </lineage>
</organism>
<evidence type="ECO:0000313" key="7">
    <source>
        <dbReference type="EMBL" id="MEQ2563387.1"/>
    </source>
</evidence>
<feature type="transmembrane region" description="Helical" evidence="6">
    <location>
        <begin position="84"/>
        <end position="106"/>
    </location>
</feature>
<comment type="subcellular location">
    <subcellularLocation>
        <location evidence="1">Cell membrane</location>
        <topology evidence="1">Multi-pass membrane protein</topology>
    </subcellularLocation>
</comment>
<dbReference type="Proteomes" id="UP001437460">
    <property type="component" value="Unassembled WGS sequence"/>
</dbReference>
<evidence type="ECO:0000313" key="8">
    <source>
        <dbReference type="Proteomes" id="UP001437460"/>
    </source>
</evidence>
<proteinExistence type="predicted"/>
<accession>A0ABV1HNJ0</accession>
<feature type="transmembrane region" description="Helical" evidence="6">
    <location>
        <begin position="30"/>
        <end position="47"/>
    </location>
</feature>
<keyword evidence="3 6" id="KW-0812">Transmembrane</keyword>
<keyword evidence="2" id="KW-1003">Cell membrane</keyword>
<dbReference type="PANTHER" id="PTHR33931">
    <property type="entry name" value="HOLIN-LIKE PROTEIN CIDA-RELATED"/>
    <property type="match status" value="1"/>
</dbReference>
<evidence type="ECO:0000256" key="6">
    <source>
        <dbReference type="SAM" id="Phobius"/>
    </source>
</evidence>
<evidence type="ECO:0000256" key="1">
    <source>
        <dbReference type="ARBA" id="ARBA00004651"/>
    </source>
</evidence>